<feature type="transmembrane region" description="Helical" evidence="1">
    <location>
        <begin position="49"/>
        <end position="67"/>
    </location>
</feature>
<proteinExistence type="predicted"/>
<reference evidence="2 3" key="1">
    <citation type="journal article" date="2015" name="Stand. Genomic Sci.">
        <title>Genomic Encyclopedia of Bacterial and Archaeal Type Strains, Phase III: the genomes of soil and plant-associated and newly described type strains.</title>
        <authorList>
            <person name="Whitman W.B."/>
            <person name="Woyke T."/>
            <person name="Klenk H.P."/>
            <person name="Zhou Y."/>
            <person name="Lilburn T.G."/>
            <person name="Beck B.J."/>
            <person name="De Vos P."/>
            <person name="Vandamme P."/>
            <person name="Eisen J.A."/>
            <person name="Garrity G."/>
            <person name="Hugenholtz P."/>
            <person name="Kyrpides N.C."/>
        </authorList>
    </citation>
    <scope>NUCLEOTIDE SEQUENCE [LARGE SCALE GENOMIC DNA]</scope>
    <source>
        <strain evidence="2 3">CGMCC 1.7271</strain>
    </source>
</reference>
<keyword evidence="1" id="KW-0812">Transmembrane</keyword>
<dbReference type="EMBL" id="VLLE01000003">
    <property type="protein sequence ID" value="TWI83036.1"/>
    <property type="molecule type" value="Genomic_DNA"/>
</dbReference>
<organism evidence="2 3">
    <name type="scientific">Lacibacter cauensis</name>
    <dbReference type="NCBI Taxonomy" id="510947"/>
    <lineage>
        <taxon>Bacteria</taxon>
        <taxon>Pseudomonadati</taxon>
        <taxon>Bacteroidota</taxon>
        <taxon>Chitinophagia</taxon>
        <taxon>Chitinophagales</taxon>
        <taxon>Chitinophagaceae</taxon>
        <taxon>Lacibacter</taxon>
    </lineage>
</organism>
<evidence type="ECO:0000256" key="1">
    <source>
        <dbReference type="SAM" id="Phobius"/>
    </source>
</evidence>
<dbReference type="Proteomes" id="UP000316167">
    <property type="component" value="Unassembled WGS sequence"/>
</dbReference>
<comment type="caution">
    <text evidence="2">The sequence shown here is derived from an EMBL/GenBank/DDBJ whole genome shotgun (WGS) entry which is preliminary data.</text>
</comment>
<accession>A0A562SQG2</accession>
<dbReference type="AlphaFoldDB" id="A0A562SQG2"/>
<dbReference type="RefSeq" id="WP_144885123.1">
    <property type="nucleotide sequence ID" value="NZ_VLLE01000003.1"/>
</dbReference>
<keyword evidence="3" id="KW-1185">Reference proteome</keyword>
<sequence length="74" mass="8588">MKQNVTGKLAVVFLLLAIPFLIDSILFLVNPSFSQYSMTGFLMKGYFGMLPLFIFYMLVATLVIYIWNKKRKKN</sequence>
<name>A0A562SQG2_9BACT</name>
<gene>
    <name evidence="2" type="ORF">IQ13_1142</name>
</gene>
<keyword evidence="1" id="KW-0472">Membrane</keyword>
<feature type="transmembrane region" description="Helical" evidence="1">
    <location>
        <begin position="9"/>
        <end position="29"/>
    </location>
</feature>
<keyword evidence="1" id="KW-1133">Transmembrane helix</keyword>
<evidence type="ECO:0000313" key="3">
    <source>
        <dbReference type="Proteomes" id="UP000316167"/>
    </source>
</evidence>
<protein>
    <submittedName>
        <fullName evidence="2">Uncharacterized protein</fullName>
    </submittedName>
</protein>
<evidence type="ECO:0000313" key="2">
    <source>
        <dbReference type="EMBL" id="TWI83036.1"/>
    </source>
</evidence>